<comment type="similarity">
    <text evidence="1 2">Belongs to the enoyl-CoA hydratase/isomerase family.</text>
</comment>
<evidence type="ECO:0000256" key="3">
    <source>
        <dbReference type="SAM" id="MobiDB-lite"/>
    </source>
</evidence>
<organism evidence="4 5">
    <name type="scientific">Tistrella arctica</name>
    <dbReference type="NCBI Taxonomy" id="3133430"/>
    <lineage>
        <taxon>Bacteria</taxon>
        <taxon>Pseudomonadati</taxon>
        <taxon>Pseudomonadota</taxon>
        <taxon>Alphaproteobacteria</taxon>
        <taxon>Geminicoccales</taxon>
        <taxon>Geminicoccaceae</taxon>
        <taxon>Tistrella</taxon>
    </lineage>
</organism>
<reference evidence="4 5" key="1">
    <citation type="submission" date="2024-03" db="EMBL/GenBank/DDBJ databases">
        <title>High-quality draft genome sequencing of Tistrella sp. BH-R2-4.</title>
        <authorList>
            <person name="Dong C."/>
        </authorList>
    </citation>
    <scope>NUCLEOTIDE SEQUENCE [LARGE SCALE GENOMIC DNA]</scope>
    <source>
        <strain evidence="4 5">BH-R2-4</strain>
    </source>
</reference>
<dbReference type="InterPro" id="IPR029045">
    <property type="entry name" value="ClpP/crotonase-like_dom_sf"/>
</dbReference>
<dbReference type="EMBL" id="JBBKTW010000003">
    <property type="protein sequence ID" value="MEN2988213.1"/>
    <property type="molecule type" value="Genomic_DNA"/>
</dbReference>
<name>A0ABU9YHD8_9PROT</name>
<gene>
    <name evidence="4" type="ORF">WG926_07850</name>
</gene>
<dbReference type="Proteomes" id="UP001413721">
    <property type="component" value="Unassembled WGS sequence"/>
</dbReference>
<comment type="caution">
    <text evidence="4">The sequence shown here is derived from an EMBL/GenBank/DDBJ whole genome shotgun (WGS) entry which is preliminary data.</text>
</comment>
<feature type="compositionally biased region" description="Low complexity" evidence="3">
    <location>
        <begin position="252"/>
        <end position="261"/>
    </location>
</feature>
<accession>A0ABU9YHD8</accession>
<proteinExistence type="inferred from homology"/>
<evidence type="ECO:0000313" key="5">
    <source>
        <dbReference type="Proteomes" id="UP001413721"/>
    </source>
</evidence>
<dbReference type="SUPFAM" id="SSF52096">
    <property type="entry name" value="ClpP/crotonase"/>
    <property type="match status" value="1"/>
</dbReference>
<dbReference type="Gene3D" id="3.90.226.10">
    <property type="entry name" value="2-enoyl-CoA Hydratase, Chain A, domain 1"/>
    <property type="match status" value="1"/>
</dbReference>
<sequence length="573" mass="57765">MNERLHSTDGGPSHAPSSGSPGNAVMGVGQVMGHAVQLRAGPRPGIIRLWLQRRDRPANLVDDLMIDDLHRAIDALEAMSDLAGVLLESGGRDFLAGADLTRLDALRDPARSHGFSTAFHAATRRLERLDAPVVALIAGACMGGGFELALAADARLAVAGRFAIGCPEAAIGTMPGGGGTQRLPRLIGRLPALAMLAAGRTLDPDAAWDTGILDAPPFADIAAAETAAWQIIQAIHAGDPSVFRRPSSDEQSSSAGATAEEAGILSRARALRHRRPGVLATCTAVLDGQSLDLDAALALEAGRFAALMAQPEPHRLVAGGFLAGRALARGIGRPALPVLAPAAPRVRAGDGCAAVGIAGDGGAAPAMDGDVTLVVLTSSGPVSGPVVPAACPDGCMGVVVHGPGAEGLTVEVPAGLAPGRRRIAELLIPADATPGAMTAAMDRLRTSGFGVAAVPAAAGSVIRRLAGAGQAGLAALIADGWPPDRLHRALARAGFGWPLVPDALEGLADRAADGDDDRAAGVVAAAMRRAAADLVAVGVAPAVIDVLATQGAGWPAHLEPLSHPVVEERSGPS</sequence>
<feature type="region of interest" description="Disordered" evidence="3">
    <location>
        <begin position="1"/>
        <end position="26"/>
    </location>
</feature>
<dbReference type="Pfam" id="PF00378">
    <property type="entry name" value="ECH_1"/>
    <property type="match status" value="1"/>
</dbReference>
<evidence type="ECO:0000313" key="4">
    <source>
        <dbReference type="EMBL" id="MEN2988213.1"/>
    </source>
</evidence>
<dbReference type="CDD" id="cd06558">
    <property type="entry name" value="crotonase-like"/>
    <property type="match status" value="1"/>
</dbReference>
<dbReference type="PROSITE" id="PS00166">
    <property type="entry name" value="ENOYL_COA_HYDRATASE"/>
    <property type="match status" value="1"/>
</dbReference>
<evidence type="ECO:0000256" key="1">
    <source>
        <dbReference type="ARBA" id="ARBA00005254"/>
    </source>
</evidence>
<dbReference type="PANTHER" id="PTHR11941">
    <property type="entry name" value="ENOYL-COA HYDRATASE-RELATED"/>
    <property type="match status" value="1"/>
</dbReference>
<feature type="region of interest" description="Disordered" evidence="3">
    <location>
        <begin position="242"/>
        <end position="261"/>
    </location>
</feature>
<protein>
    <submittedName>
        <fullName evidence="4">Enoyl-CoA hydratase/isomerase family protein</fullName>
    </submittedName>
</protein>
<dbReference type="InterPro" id="IPR001753">
    <property type="entry name" value="Enoyl-CoA_hydra/iso"/>
</dbReference>
<dbReference type="RefSeq" id="WP_345935424.1">
    <property type="nucleotide sequence ID" value="NZ_JBBKTV010000012.1"/>
</dbReference>
<feature type="compositionally biased region" description="Low complexity" evidence="3">
    <location>
        <begin position="10"/>
        <end position="22"/>
    </location>
</feature>
<keyword evidence="5" id="KW-1185">Reference proteome</keyword>
<dbReference type="PANTHER" id="PTHR11941:SF54">
    <property type="entry name" value="ENOYL-COA HYDRATASE, MITOCHONDRIAL"/>
    <property type="match status" value="1"/>
</dbReference>
<evidence type="ECO:0000256" key="2">
    <source>
        <dbReference type="RuleBase" id="RU003707"/>
    </source>
</evidence>
<dbReference type="InterPro" id="IPR018376">
    <property type="entry name" value="Enoyl-CoA_hyd/isom_CS"/>
</dbReference>